<comment type="caution">
    <text evidence="1">The sequence shown here is derived from an EMBL/GenBank/DDBJ whole genome shotgun (WGS) entry which is preliminary data.</text>
</comment>
<keyword evidence="2" id="KW-1185">Reference proteome</keyword>
<dbReference type="AlphaFoldDB" id="A0A0F5JU87"/>
<gene>
    <name evidence="1" type="ORF">WM40_24485</name>
</gene>
<dbReference type="RefSeq" id="WP_046154264.1">
    <property type="nucleotide sequence ID" value="NZ_CADFGU010000023.1"/>
</dbReference>
<dbReference type="EMBL" id="LAQU01000058">
    <property type="protein sequence ID" value="KKB61210.1"/>
    <property type="molecule type" value="Genomic_DNA"/>
</dbReference>
<name>A0A0F5JU87_9BURK</name>
<protein>
    <recommendedName>
        <fullName evidence="3">Transglycosylase SLT domain-containing protein</fullName>
    </recommendedName>
</protein>
<dbReference type="PATRIC" id="fig|28092.6.peg.5758"/>
<dbReference type="Proteomes" id="UP000033618">
    <property type="component" value="Unassembled WGS sequence"/>
</dbReference>
<reference evidence="1 2" key="1">
    <citation type="submission" date="2015-03" db="EMBL/GenBank/DDBJ databases">
        <title>Draft Genome Sequence of Burkholderia andropogonis type strain ICMP2807, isolated from Sorghum bicolor.</title>
        <authorList>
            <person name="Lopes-Santos L."/>
            <person name="Castro D.B."/>
            <person name="Ottoboni L.M."/>
            <person name="Park D."/>
            <person name="Weirc B.S."/>
            <person name="Destefano S.A."/>
        </authorList>
    </citation>
    <scope>NUCLEOTIDE SEQUENCE [LARGE SCALE GENOMIC DNA]</scope>
    <source>
        <strain evidence="1 2">ICMP2807</strain>
    </source>
</reference>
<dbReference type="STRING" id="28092.WM40_24485"/>
<sequence length="167" mass="18149">MTPQTFLETAVLPALDLLPSQMNSPEAQVMLASIAQQESGLKTRTQYNGGPARGLLQFELGTQASKGGVWGIYLHPASRYWLNSLCQDRGVQFDPVAIYNTLATDDILAAGLGRLALFVDPKPLPSLSDKVGSWALYQRVWRPGQPRPDTWPDYYSAAVSAVEAVAA</sequence>
<evidence type="ECO:0008006" key="3">
    <source>
        <dbReference type="Google" id="ProtNLM"/>
    </source>
</evidence>
<dbReference type="OrthoDB" id="7270370at2"/>
<organism evidence="1 2">
    <name type="scientific">Robbsia andropogonis</name>
    <dbReference type="NCBI Taxonomy" id="28092"/>
    <lineage>
        <taxon>Bacteria</taxon>
        <taxon>Pseudomonadati</taxon>
        <taxon>Pseudomonadota</taxon>
        <taxon>Betaproteobacteria</taxon>
        <taxon>Burkholderiales</taxon>
        <taxon>Burkholderiaceae</taxon>
        <taxon>Robbsia</taxon>
    </lineage>
</organism>
<evidence type="ECO:0000313" key="2">
    <source>
        <dbReference type="Proteomes" id="UP000033618"/>
    </source>
</evidence>
<proteinExistence type="predicted"/>
<accession>A0A0F5JU87</accession>
<evidence type="ECO:0000313" key="1">
    <source>
        <dbReference type="EMBL" id="KKB61210.1"/>
    </source>
</evidence>